<evidence type="ECO:0000313" key="3">
    <source>
        <dbReference type="Proteomes" id="UP000031366"/>
    </source>
</evidence>
<reference evidence="2 3" key="1">
    <citation type="journal article" date="2015" name="Infect. Genet. Evol.">
        <title>Genomic sequences of six botulinum neurotoxin-producing strains representing three clostridial species illustrate the mobility and diversity of botulinum neurotoxin genes.</title>
        <authorList>
            <person name="Smith T.J."/>
            <person name="Hill K.K."/>
            <person name="Xie G."/>
            <person name="Foley B.T."/>
            <person name="Williamson C.H."/>
            <person name="Foster J.T."/>
            <person name="Johnson S.L."/>
            <person name="Chertkov O."/>
            <person name="Teshima H."/>
            <person name="Gibbons H.S."/>
            <person name="Johnsky L.A."/>
            <person name="Karavis M.A."/>
            <person name="Smith L.A."/>
        </authorList>
    </citation>
    <scope>NUCLEOTIDE SEQUENCE [LARGE SCALE GENOMIC DNA]</scope>
    <source>
        <strain evidence="2 3">CDC 2741</strain>
    </source>
</reference>
<organism evidence="2 3">
    <name type="scientific">Clostridium argentinense CDC 2741</name>
    <dbReference type="NCBI Taxonomy" id="1418104"/>
    <lineage>
        <taxon>Bacteria</taxon>
        <taxon>Bacillati</taxon>
        <taxon>Bacillota</taxon>
        <taxon>Clostridia</taxon>
        <taxon>Eubacteriales</taxon>
        <taxon>Clostridiaceae</taxon>
        <taxon>Clostridium</taxon>
    </lineage>
</organism>
<dbReference type="InterPro" id="IPR001584">
    <property type="entry name" value="Integrase_cat-core"/>
</dbReference>
<keyword evidence="3" id="KW-1185">Reference proteome</keyword>
<dbReference type="InterPro" id="IPR050900">
    <property type="entry name" value="Transposase_IS3/IS150/IS904"/>
</dbReference>
<dbReference type="EMBL" id="AYSO01000010">
    <property type="protein sequence ID" value="KIE48309.1"/>
    <property type="molecule type" value="Genomic_DNA"/>
</dbReference>
<name>A0A0C1U6F8_9CLOT</name>
<dbReference type="Proteomes" id="UP000031366">
    <property type="component" value="Unassembled WGS sequence"/>
</dbReference>
<accession>A0A0C1U6F8</accession>
<dbReference type="PANTHER" id="PTHR46889:SF4">
    <property type="entry name" value="TRANSPOSASE INSO FOR INSERTION SEQUENCE ELEMENT IS911B-RELATED"/>
    <property type="match status" value="1"/>
</dbReference>
<dbReference type="InterPro" id="IPR012337">
    <property type="entry name" value="RNaseH-like_sf"/>
</dbReference>
<proteinExistence type="predicted"/>
<dbReference type="GO" id="GO:0015074">
    <property type="term" value="P:DNA integration"/>
    <property type="evidence" value="ECO:0007669"/>
    <property type="project" value="InterPro"/>
</dbReference>
<dbReference type="SUPFAM" id="SSF53098">
    <property type="entry name" value="Ribonuclease H-like"/>
    <property type="match status" value="1"/>
</dbReference>
<evidence type="ECO:0000259" key="1">
    <source>
        <dbReference type="Pfam" id="PF13333"/>
    </source>
</evidence>
<dbReference type="PANTHER" id="PTHR46889">
    <property type="entry name" value="TRANSPOSASE INSF FOR INSERTION SEQUENCE IS3B-RELATED"/>
    <property type="match status" value="1"/>
</dbReference>
<dbReference type="AlphaFoldDB" id="A0A0C1U6F8"/>
<comment type="caution">
    <text evidence="2">The sequence shown here is derived from an EMBL/GenBank/DDBJ whole genome shotgun (WGS) entry which is preliminary data.</text>
</comment>
<dbReference type="Pfam" id="PF13333">
    <property type="entry name" value="rve_2"/>
    <property type="match status" value="1"/>
</dbReference>
<feature type="domain" description="Integrase catalytic" evidence="1">
    <location>
        <begin position="14"/>
        <end position="68"/>
    </location>
</feature>
<protein>
    <submittedName>
        <fullName evidence="2">Integrase core domain protein</fullName>
    </submittedName>
</protein>
<evidence type="ECO:0000313" key="2">
    <source>
        <dbReference type="EMBL" id="KIE48309.1"/>
    </source>
</evidence>
<gene>
    <name evidence="2" type="ORF">U732_4160</name>
</gene>
<sequence>MSRRGNCWDNAPQESFFGHFKDETNIKNCNTFEELLKEVSNYMDYYNNYRGQWNLKKMTPVKYRNHLLSTA</sequence>